<sequence length="201" mass="22730">MKKSPEYPFKGQTSQPADCEGVFEGIPSKVLNPDFKKLSHEDQKRTVQGFARAAMQSSYCSEEQRVRQMLKHDVAIVTSQPVVNGRPAGNIFLTSHLVFSGVKIAPTLRMLRHMNVQVISGSSFYKHRKAFTLPAVHKVWLQEQQELLNELENKEVGVSADGRFDFPGFCAKYLTYTVHVEQINKILHSVQVQLKEASSRI</sequence>
<comment type="caution">
    <text evidence="1">The sequence shown here is derived from an EMBL/GenBank/DDBJ whole genome shotgun (WGS) entry which is preliminary data.</text>
</comment>
<protein>
    <submittedName>
        <fullName evidence="1">Uncharacterized protein</fullName>
    </submittedName>
</protein>
<proteinExistence type="predicted"/>
<keyword evidence="2" id="KW-1185">Reference proteome</keyword>
<evidence type="ECO:0000313" key="1">
    <source>
        <dbReference type="EMBL" id="KAG0441817.1"/>
    </source>
</evidence>
<organism evidence="1 2">
    <name type="scientific">Ixodes persulcatus</name>
    <name type="common">Taiga tick</name>
    <dbReference type="NCBI Taxonomy" id="34615"/>
    <lineage>
        <taxon>Eukaryota</taxon>
        <taxon>Metazoa</taxon>
        <taxon>Ecdysozoa</taxon>
        <taxon>Arthropoda</taxon>
        <taxon>Chelicerata</taxon>
        <taxon>Arachnida</taxon>
        <taxon>Acari</taxon>
        <taxon>Parasitiformes</taxon>
        <taxon>Ixodida</taxon>
        <taxon>Ixodoidea</taxon>
        <taxon>Ixodidae</taxon>
        <taxon>Ixodinae</taxon>
        <taxon>Ixodes</taxon>
    </lineage>
</organism>
<accession>A0AC60QW18</accession>
<dbReference type="EMBL" id="JABSTQ010004542">
    <property type="protein sequence ID" value="KAG0441817.1"/>
    <property type="molecule type" value="Genomic_DNA"/>
</dbReference>
<reference evidence="1 2" key="1">
    <citation type="journal article" date="2020" name="Cell">
        <title>Large-Scale Comparative Analyses of Tick Genomes Elucidate Their Genetic Diversity and Vector Capacities.</title>
        <authorList>
            <consortium name="Tick Genome and Microbiome Consortium (TIGMIC)"/>
            <person name="Jia N."/>
            <person name="Wang J."/>
            <person name="Shi W."/>
            <person name="Du L."/>
            <person name="Sun Y."/>
            <person name="Zhan W."/>
            <person name="Jiang J.F."/>
            <person name="Wang Q."/>
            <person name="Zhang B."/>
            <person name="Ji P."/>
            <person name="Bell-Sakyi L."/>
            <person name="Cui X.M."/>
            <person name="Yuan T.T."/>
            <person name="Jiang B.G."/>
            <person name="Yang W.F."/>
            <person name="Lam T.T."/>
            <person name="Chang Q.C."/>
            <person name="Ding S.J."/>
            <person name="Wang X.J."/>
            <person name="Zhu J.G."/>
            <person name="Ruan X.D."/>
            <person name="Zhao L."/>
            <person name="Wei J.T."/>
            <person name="Ye R.Z."/>
            <person name="Que T.C."/>
            <person name="Du C.H."/>
            <person name="Zhou Y.H."/>
            <person name="Cheng J.X."/>
            <person name="Dai P.F."/>
            <person name="Guo W.B."/>
            <person name="Han X.H."/>
            <person name="Huang E.J."/>
            <person name="Li L.F."/>
            <person name="Wei W."/>
            <person name="Gao Y.C."/>
            <person name="Liu J.Z."/>
            <person name="Shao H.Z."/>
            <person name="Wang X."/>
            <person name="Wang C.C."/>
            <person name="Yang T.C."/>
            <person name="Huo Q.B."/>
            <person name="Li W."/>
            <person name="Chen H.Y."/>
            <person name="Chen S.E."/>
            <person name="Zhou L.G."/>
            <person name="Ni X.B."/>
            <person name="Tian J.H."/>
            <person name="Sheng Y."/>
            <person name="Liu T."/>
            <person name="Pan Y.S."/>
            <person name="Xia L.Y."/>
            <person name="Li J."/>
            <person name="Zhao F."/>
            <person name="Cao W.C."/>
        </authorList>
    </citation>
    <scope>NUCLEOTIDE SEQUENCE [LARGE SCALE GENOMIC DNA]</scope>
    <source>
        <strain evidence="1">Iper-2018</strain>
    </source>
</reference>
<dbReference type="Proteomes" id="UP000805193">
    <property type="component" value="Unassembled WGS sequence"/>
</dbReference>
<evidence type="ECO:0000313" key="2">
    <source>
        <dbReference type="Proteomes" id="UP000805193"/>
    </source>
</evidence>
<gene>
    <name evidence="1" type="ORF">HPB47_015840</name>
</gene>
<name>A0AC60QW18_IXOPE</name>